<dbReference type="EMBL" id="VCIA01000001">
    <property type="protein sequence ID" value="TMN22499.1"/>
    <property type="molecule type" value="Genomic_DNA"/>
</dbReference>
<reference evidence="4 5" key="1">
    <citation type="submission" date="2019-05" db="EMBL/GenBank/DDBJ databases">
        <title>Genomic analysis of Lentibacillus sp. NKC220-2.</title>
        <authorList>
            <person name="Oh Y.J."/>
        </authorList>
    </citation>
    <scope>NUCLEOTIDE SEQUENCE [LARGE SCALE GENOMIC DNA]</scope>
    <source>
        <strain evidence="4 5">NKC220-2</strain>
    </source>
</reference>
<dbReference type="Gene3D" id="3.40.250.10">
    <property type="entry name" value="Rhodanese-like domain"/>
    <property type="match status" value="2"/>
</dbReference>
<organism evidence="4 5">
    <name type="scientific">Lentibacillus cibarius</name>
    <dbReference type="NCBI Taxonomy" id="2583219"/>
    <lineage>
        <taxon>Bacteria</taxon>
        <taxon>Bacillati</taxon>
        <taxon>Bacillota</taxon>
        <taxon>Bacilli</taxon>
        <taxon>Bacillales</taxon>
        <taxon>Bacillaceae</taxon>
        <taxon>Lentibacillus</taxon>
    </lineage>
</organism>
<dbReference type="SMART" id="SM00450">
    <property type="entry name" value="RHOD"/>
    <property type="match status" value="2"/>
</dbReference>
<name>A0A5S3QL59_9BACI</name>
<feature type="domain" description="Rhodanese" evidence="3">
    <location>
        <begin position="166"/>
        <end position="276"/>
    </location>
</feature>
<dbReference type="RefSeq" id="WP_138603408.1">
    <property type="nucleotide sequence ID" value="NZ_VCIA01000001.1"/>
</dbReference>
<dbReference type="GO" id="GO:0004792">
    <property type="term" value="F:thiosulfate-cyanide sulfurtransferase activity"/>
    <property type="evidence" value="ECO:0007669"/>
    <property type="project" value="TreeGrafter"/>
</dbReference>
<dbReference type="InterPro" id="IPR036873">
    <property type="entry name" value="Rhodanese-like_dom_sf"/>
</dbReference>
<evidence type="ECO:0000313" key="5">
    <source>
        <dbReference type="Proteomes" id="UP000306980"/>
    </source>
</evidence>
<evidence type="ECO:0000259" key="3">
    <source>
        <dbReference type="PROSITE" id="PS50206"/>
    </source>
</evidence>
<dbReference type="CDD" id="cd01449">
    <property type="entry name" value="TST_Repeat_2"/>
    <property type="match status" value="1"/>
</dbReference>
<keyword evidence="2" id="KW-0677">Repeat</keyword>
<evidence type="ECO:0000256" key="1">
    <source>
        <dbReference type="ARBA" id="ARBA00022679"/>
    </source>
</evidence>
<dbReference type="PANTHER" id="PTHR11364:SF27">
    <property type="entry name" value="SULFURTRANSFERASE"/>
    <property type="match status" value="1"/>
</dbReference>
<protein>
    <submittedName>
        <fullName evidence="4">Sulfurtransferase</fullName>
    </submittedName>
</protein>
<comment type="caution">
    <text evidence="4">The sequence shown here is derived from an EMBL/GenBank/DDBJ whole genome shotgun (WGS) entry which is preliminary data.</text>
</comment>
<dbReference type="Pfam" id="PF00581">
    <property type="entry name" value="Rhodanese"/>
    <property type="match status" value="2"/>
</dbReference>
<gene>
    <name evidence="4" type="ORF">FFL34_10535</name>
</gene>
<dbReference type="FunFam" id="3.40.250.10:FF:000035">
    <property type="entry name" value="Thiosulfate sulfurtransferase"/>
    <property type="match status" value="1"/>
</dbReference>
<evidence type="ECO:0000313" key="4">
    <source>
        <dbReference type="EMBL" id="TMN22499.1"/>
    </source>
</evidence>
<dbReference type="CDD" id="cd01448">
    <property type="entry name" value="TST_Repeat_1"/>
    <property type="match status" value="1"/>
</dbReference>
<dbReference type="AlphaFoldDB" id="A0A5S3QL59"/>
<dbReference type="Proteomes" id="UP000306980">
    <property type="component" value="Unassembled WGS sequence"/>
</dbReference>
<dbReference type="OrthoDB" id="9770030at2"/>
<sequence>MSVVVSPTWLKEQLAHHADKTVVVDTRFKLTDEDAGRKAYLEGHIPHAVYLDLNKDLSAKPAKHGGNHPLPDMDMFTAKIANIGIDQETTVVIYDQQNDMFAARLWWLLYYVGHDHVYLLDGGFDAWVEQGYEVTTEVPKLERANFTPQYRENEAVDIEEVKKKLTDGSATLIDSRSKERYLGKTEPMYAKAGHIPGAKHFFWKDVFNKDGKWKDTKELEAHFGSLDKEDEIIVSCGSGVSACPNVLALKSAGFRNVKLYPGSFSDWISYEENDVETKGE</sequence>
<accession>A0A5S3QL59</accession>
<evidence type="ECO:0000256" key="2">
    <source>
        <dbReference type="ARBA" id="ARBA00022737"/>
    </source>
</evidence>
<dbReference type="InterPro" id="IPR001763">
    <property type="entry name" value="Rhodanese-like_dom"/>
</dbReference>
<dbReference type="SUPFAM" id="SSF52821">
    <property type="entry name" value="Rhodanese/Cell cycle control phosphatase"/>
    <property type="match status" value="2"/>
</dbReference>
<feature type="domain" description="Rhodanese" evidence="3">
    <location>
        <begin position="17"/>
        <end position="136"/>
    </location>
</feature>
<dbReference type="PROSITE" id="PS50206">
    <property type="entry name" value="RHODANESE_3"/>
    <property type="match status" value="2"/>
</dbReference>
<dbReference type="InterPro" id="IPR045078">
    <property type="entry name" value="TST/MPST-like"/>
</dbReference>
<dbReference type="PANTHER" id="PTHR11364">
    <property type="entry name" value="THIOSULFATE SULFERTANSFERASE"/>
    <property type="match status" value="1"/>
</dbReference>
<proteinExistence type="predicted"/>
<keyword evidence="1 4" id="KW-0808">Transferase</keyword>